<evidence type="ECO:0000256" key="1">
    <source>
        <dbReference type="SAM" id="MobiDB-lite"/>
    </source>
</evidence>
<feature type="compositionally biased region" description="Basic and acidic residues" evidence="1">
    <location>
        <begin position="1"/>
        <end position="17"/>
    </location>
</feature>
<feature type="compositionally biased region" description="Basic residues" evidence="1">
    <location>
        <begin position="70"/>
        <end position="91"/>
    </location>
</feature>
<feature type="compositionally biased region" description="Polar residues" evidence="1">
    <location>
        <begin position="478"/>
        <end position="492"/>
    </location>
</feature>
<feature type="compositionally biased region" description="Acidic residues" evidence="1">
    <location>
        <begin position="509"/>
        <end position="520"/>
    </location>
</feature>
<feature type="compositionally biased region" description="Low complexity" evidence="1">
    <location>
        <begin position="521"/>
        <end position="536"/>
    </location>
</feature>
<dbReference type="Proteomes" id="UP000266841">
    <property type="component" value="Unassembled WGS sequence"/>
</dbReference>
<organism evidence="2 3">
    <name type="scientific">Thalassiosira oceanica</name>
    <name type="common">Marine diatom</name>
    <dbReference type="NCBI Taxonomy" id="159749"/>
    <lineage>
        <taxon>Eukaryota</taxon>
        <taxon>Sar</taxon>
        <taxon>Stramenopiles</taxon>
        <taxon>Ochrophyta</taxon>
        <taxon>Bacillariophyta</taxon>
        <taxon>Coscinodiscophyceae</taxon>
        <taxon>Thalassiosirophycidae</taxon>
        <taxon>Thalassiosirales</taxon>
        <taxon>Thalassiosiraceae</taxon>
        <taxon>Thalassiosira</taxon>
    </lineage>
</organism>
<sequence>MAEPETHGSSPRSEHDSPLFSRKKQCSEGQTRRDEAIMAKVDREDQSSHVDSPDTMNALMSTSGSDRSSSSRKRGGRNFGRYRRDTRRRSGRDRSANNDEVIEIDDSSDEEEFSNASPPKSSPSKSAFATKSRIEAVRIAIGRKVVSNKCGVSFQLGTEQPYIQFSYEVRGKTIDHTVLLKRDDLEEVKFFVPKEKDEDDSDDQISFVAFRIKPNEQNDFKKFSNAYDQSKSPNKKGSTDTMKRYIAVEVRDPDTLHAMWLTLRDHDIMKVWCGQDSEVQKSEIETYARTLMEVRKKDRDSRRCQTRSGRKKGEDSGALSFRKKQRSEGQTRRDEAINARVDSEDQSSRVDNSDTMNAIMSTSGSDRSSSRKRGGRTSGTVTDFGRYRRDTADDIVDSDGERKPNNPTERGVGMASRHLAAGSPKRPREINPTKQWSERQGMVFDDRRDRQHDGDGEGDGMTTTKIPEKRQYGKMSGAGSNQSKLQYTTQQRKNPRRNGRDRSANNEVIEIDDSSDEEEFSNASPPKSSPSKSAFATKSRIEAVRIAIGRKVVSNKCGVSFQLGTEQPYIQFSYERRGKTIDHTVLLKRDDLEEVKFFVPKEEDEDDSDDQISFVAFRIKPNEQNDFKKFSNAYDQSKSPNKKGSIDIMKRYIVVEVRDPDTLHAMWLTLRDHDIMKVWCGQDSEVQKSEIETYASRLIEVRKKDRDSRRRQTRLGRKKGEDSGAESKLLLV</sequence>
<evidence type="ECO:0000313" key="3">
    <source>
        <dbReference type="Proteomes" id="UP000266841"/>
    </source>
</evidence>
<dbReference type="EMBL" id="AGNL01050017">
    <property type="protein sequence ID" value="EJK44217.1"/>
    <property type="molecule type" value="Genomic_DNA"/>
</dbReference>
<feature type="compositionally biased region" description="Basic and acidic residues" evidence="1">
    <location>
        <begin position="30"/>
        <end position="52"/>
    </location>
</feature>
<keyword evidence="3" id="KW-1185">Reference proteome</keyword>
<feature type="compositionally biased region" description="Basic and acidic residues" evidence="1">
    <location>
        <begin position="444"/>
        <end position="455"/>
    </location>
</feature>
<feature type="compositionally biased region" description="Acidic residues" evidence="1">
    <location>
        <begin position="100"/>
        <end position="113"/>
    </location>
</feature>
<protein>
    <submittedName>
        <fullName evidence="2">Uncharacterized protein</fullName>
    </submittedName>
</protein>
<dbReference type="AlphaFoldDB" id="K0RCL7"/>
<name>K0RCL7_THAOC</name>
<feature type="region of interest" description="Disordered" evidence="1">
    <location>
        <begin position="297"/>
        <end position="536"/>
    </location>
</feature>
<reference evidence="2 3" key="1">
    <citation type="journal article" date="2012" name="Genome Biol.">
        <title>Genome and low-iron response of an oceanic diatom adapted to chronic iron limitation.</title>
        <authorList>
            <person name="Lommer M."/>
            <person name="Specht M."/>
            <person name="Roy A.S."/>
            <person name="Kraemer L."/>
            <person name="Andreson R."/>
            <person name="Gutowska M.A."/>
            <person name="Wolf J."/>
            <person name="Bergner S.V."/>
            <person name="Schilhabel M.B."/>
            <person name="Klostermeier U.C."/>
            <person name="Beiko R.G."/>
            <person name="Rosenstiel P."/>
            <person name="Hippler M."/>
            <person name="Laroche J."/>
        </authorList>
    </citation>
    <scope>NUCLEOTIDE SEQUENCE [LARGE SCALE GENOMIC DNA]</scope>
    <source>
        <strain evidence="2 3">CCMP1005</strain>
    </source>
</reference>
<feature type="compositionally biased region" description="Basic and acidic residues" evidence="1">
    <location>
        <begin position="326"/>
        <end position="352"/>
    </location>
</feature>
<proteinExistence type="predicted"/>
<comment type="caution">
    <text evidence="2">The sequence shown here is derived from an EMBL/GenBank/DDBJ whole genome shotgun (WGS) entry which is preliminary data.</text>
</comment>
<dbReference type="eggNOG" id="KOG0779">
    <property type="taxonomic scope" value="Eukaryota"/>
</dbReference>
<accession>K0RCL7</accession>
<feature type="compositionally biased region" description="Low complexity" evidence="1">
    <location>
        <begin position="114"/>
        <end position="129"/>
    </location>
</feature>
<evidence type="ECO:0000313" key="2">
    <source>
        <dbReference type="EMBL" id="EJK44217.1"/>
    </source>
</evidence>
<feature type="region of interest" description="Disordered" evidence="1">
    <location>
        <begin position="703"/>
        <end position="732"/>
    </location>
</feature>
<gene>
    <name evidence="2" type="ORF">THAOC_37264</name>
</gene>
<feature type="region of interest" description="Disordered" evidence="1">
    <location>
        <begin position="1"/>
        <end position="129"/>
    </location>
</feature>